<keyword evidence="2" id="KW-1185">Reference proteome</keyword>
<proteinExistence type="predicted"/>
<dbReference type="Proteomes" id="UP000636800">
    <property type="component" value="Chromosome 1"/>
</dbReference>
<organism evidence="1 2">
    <name type="scientific">Vanilla planifolia</name>
    <name type="common">Vanilla</name>
    <dbReference type="NCBI Taxonomy" id="51239"/>
    <lineage>
        <taxon>Eukaryota</taxon>
        <taxon>Viridiplantae</taxon>
        <taxon>Streptophyta</taxon>
        <taxon>Embryophyta</taxon>
        <taxon>Tracheophyta</taxon>
        <taxon>Spermatophyta</taxon>
        <taxon>Magnoliopsida</taxon>
        <taxon>Liliopsida</taxon>
        <taxon>Asparagales</taxon>
        <taxon>Orchidaceae</taxon>
        <taxon>Vanilloideae</taxon>
        <taxon>Vanilleae</taxon>
        <taxon>Vanilla</taxon>
    </lineage>
</organism>
<dbReference type="AlphaFoldDB" id="A0A835S9M1"/>
<comment type="caution">
    <text evidence="1">The sequence shown here is derived from an EMBL/GenBank/DDBJ whole genome shotgun (WGS) entry which is preliminary data.</text>
</comment>
<name>A0A835S9M1_VANPL</name>
<sequence length="139" mass="15727">MAATVLSAMETADSIKCPWDFAKERAMSTVTGGASWRRMRCHARGNLWGILGGVLRRVWWQLRKSLASVIDGDSNSCNKQLSRRYSVSFNDDHICMIIDLSILKLSQFYQGNVDLPIIFSQGDLFACLRVRVDPDITFH</sequence>
<evidence type="ECO:0000313" key="1">
    <source>
        <dbReference type="EMBL" id="KAG0499848.1"/>
    </source>
</evidence>
<reference evidence="1 2" key="1">
    <citation type="journal article" date="2020" name="Nat. Food">
        <title>A phased Vanilla planifolia genome enables genetic improvement of flavour and production.</title>
        <authorList>
            <person name="Hasing T."/>
            <person name="Tang H."/>
            <person name="Brym M."/>
            <person name="Khazi F."/>
            <person name="Huang T."/>
            <person name="Chambers A.H."/>
        </authorList>
    </citation>
    <scope>NUCLEOTIDE SEQUENCE [LARGE SCALE GENOMIC DNA]</scope>
    <source>
        <tissue evidence="1">Leaf</tissue>
    </source>
</reference>
<dbReference type="EMBL" id="JADCNL010000001">
    <property type="protein sequence ID" value="KAG0499848.1"/>
    <property type="molecule type" value="Genomic_DNA"/>
</dbReference>
<protein>
    <submittedName>
        <fullName evidence="1">Uncharacterized protein</fullName>
    </submittedName>
</protein>
<evidence type="ECO:0000313" key="2">
    <source>
        <dbReference type="Proteomes" id="UP000636800"/>
    </source>
</evidence>
<accession>A0A835S9M1</accession>
<gene>
    <name evidence="1" type="ORF">HPP92_004539</name>
</gene>